<dbReference type="SMART" id="SM00248">
    <property type="entry name" value="ANK"/>
    <property type="match status" value="6"/>
</dbReference>
<dbReference type="VEuPathDB" id="TrichDB:TRFO_38583"/>
<dbReference type="EMBL" id="MLAK01001255">
    <property type="protein sequence ID" value="OHS95315.1"/>
    <property type="molecule type" value="Genomic_DNA"/>
</dbReference>
<dbReference type="SUPFAM" id="SSF48403">
    <property type="entry name" value="Ankyrin repeat"/>
    <property type="match status" value="1"/>
</dbReference>
<comment type="caution">
    <text evidence="1">The sequence shown here is derived from an EMBL/GenBank/DDBJ whole genome shotgun (WGS) entry which is preliminary data.</text>
</comment>
<dbReference type="Pfam" id="PF12796">
    <property type="entry name" value="Ank_2"/>
    <property type="match status" value="1"/>
</dbReference>
<keyword evidence="2" id="KW-1185">Reference proteome</keyword>
<dbReference type="PANTHER" id="PTHR24159:SF5">
    <property type="entry name" value="ANK_REP_REGION DOMAIN-CONTAINING PROTEIN"/>
    <property type="match status" value="1"/>
</dbReference>
<dbReference type="RefSeq" id="XP_068348452.1">
    <property type="nucleotide sequence ID" value="XM_068512134.1"/>
</dbReference>
<dbReference type="PANTHER" id="PTHR24159">
    <property type="match status" value="1"/>
</dbReference>
<dbReference type="InterPro" id="IPR036770">
    <property type="entry name" value="Ankyrin_rpt-contain_sf"/>
</dbReference>
<dbReference type="Proteomes" id="UP000179807">
    <property type="component" value="Unassembled WGS sequence"/>
</dbReference>
<name>A0A1J4JCE1_9EUKA</name>
<dbReference type="Gene3D" id="1.25.40.20">
    <property type="entry name" value="Ankyrin repeat-containing domain"/>
    <property type="match status" value="1"/>
</dbReference>
<evidence type="ECO:0000313" key="2">
    <source>
        <dbReference type="Proteomes" id="UP000179807"/>
    </source>
</evidence>
<gene>
    <name evidence="1" type="ORF">TRFO_38583</name>
</gene>
<dbReference type="OrthoDB" id="20872at2759"/>
<accession>A0A1J4JCE1</accession>
<sequence>MNEMESIFRELDELSELQDHLVDMEESDFDDILNEIKSSKWVSSEDYIRKLILGIYSNFQVRPKKQVLFSELLVALGEYLKKVPKEVIVQNCRNNVARAHLLDAGIIDIDALKLDAIGNNFAFRFFSRELKEKFPDFYEKRIKMSNNLQETMGLIDKNDHNKLRLIGQNHHKIAMIIRDDDVEVFQDFISLNNLKFDSKVPYSIYCTLYYTDYPDDMPTLIEYAALYGSINIFKFLIMQLEMVHSTLPTSLLIYAIAGGNLEIIHLVESKNVKYDQIALEGAIGKRFEPVIEYLLDSNPELSLYSSSSFISIINRLNFSLLKRYLEYVVQNDPELINYMNPSSLTSPLIHAVNEGRIDVVRFLLHVPNIDVNSQNHFRASALHMAAIHGFYDITALLLKQKDININISDSAFYTPLLYAAHYDHLPIFKLLISFQSIELDSVFHVSAFDVACKNNSIDIVKYMIENEMVYTSQIVNGKRFAVLSRSQTVVDYLKDYNIEPEEILPITSDEEEEEDFYEP</sequence>
<dbReference type="InterPro" id="IPR002110">
    <property type="entry name" value="Ankyrin_rpt"/>
</dbReference>
<organism evidence="1 2">
    <name type="scientific">Tritrichomonas foetus</name>
    <dbReference type="NCBI Taxonomy" id="1144522"/>
    <lineage>
        <taxon>Eukaryota</taxon>
        <taxon>Metamonada</taxon>
        <taxon>Parabasalia</taxon>
        <taxon>Tritrichomonadida</taxon>
        <taxon>Tritrichomonadidae</taxon>
        <taxon>Tritrichomonas</taxon>
    </lineage>
</organism>
<proteinExistence type="predicted"/>
<evidence type="ECO:0000313" key="1">
    <source>
        <dbReference type="EMBL" id="OHS95315.1"/>
    </source>
</evidence>
<protein>
    <submittedName>
        <fullName evidence="1">Uncharacterized protein</fullName>
    </submittedName>
</protein>
<reference evidence="1" key="1">
    <citation type="submission" date="2016-10" db="EMBL/GenBank/DDBJ databases">
        <authorList>
            <person name="Benchimol M."/>
            <person name="Almeida L.G."/>
            <person name="Vasconcelos A.T."/>
            <person name="Perreira-Neves A."/>
            <person name="Rosa I.A."/>
            <person name="Tasca T."/>
            <person name="Bogo M.R."/>
            <person name="de Souza W."/>
        </authorList>
    </citation>
    <scope>NUCLEOTIDE SEQUENCE [LARGE SCALE GENOMIC DNA]</scope>
    <source>
        <strain evidence="1">K</strain>
    </source>
</reference>
<dbReference type="GeneID" id="94846838"/>
<dbReference type="AlphaFoldDB" id="A0A1J4JCE1"/>